<reference evidence="4 5" key="1">
    <citation type="journal article" date="2015" name="Genome Announc.">
        <title>Expanding the biotechnology potential of lactobacilli through comparative genomics of 213 strains and associated genera.</title>
        <authorList>
            <person name="Sun Z."/>
            <person name="Harris H.M."/>
            <person name="McCann A."/>
            <person name="Guo C."/>
            <person name="Argimon S."/>
            <person name="Zhang W."/>
            <person name="Yang X."/>
            <person name="Jeffery I.B."/>
            <person name="Cooney J.C."/>
            <person name="Kagawa T.F."/>
            <person name="Liu W."/>
            <person name="Song Y."/>
            <person name="Salvetti E."/>
            <person name="Wrobel A."/>
            <person name="Rasinkangas P."/>
            <person name="Parkhill J."/>
            <person name="Rea M.C."/>
            <person name="O'Sullivan O."/>
            <person name="Ritari J."/>
            <person name="Douillard F.P."/>
            <person name="Paul Ross R."/>
            <person name="Yang R."/>
            <person name="Briner A.E."/>
            <person name="Felis G.E."/>
            <person name="de Vos W.M."/>
            <person name="Barrangou R."/>
            <person name="Klaenhammer T.R."/>
            <person name="Caufield P.W."/>
            <person name="Cui Y."/>
            <person name="Zhang H."/>
            <person name="O'Toole P.W."/>
        </authorList>
    </citation>
    <scope>NUCLEOTIDE SEQUENCE [LARGE SCALE GENOMIC DNA]</scope>
    <source>
        <strain evidence="4 5">DSM 21376</strain>
    </source>
</reference>
<feature type="domain" description="Flavodoxin-like fold" evidence="3">
    <location>
        <begin position="3"/>
        <end position="176"/>
    </location>
</feature>
<dbReference type="PANTHER" id="PTHR10204:SF34">
    <property type="entry name" value="NAD(P)H DEHYDROGENASE [QUINONE] 1 ISOFORM 1"/>
    <property type="match status" value="1"/>
</dbReference>
<name>A0A023CV19_9LACO</name>
<keyword evidence="5" id="KW-1185">Reference proteome</keyword>
<dbReference type="Proteomes" id="UP000050961">
    <property type="component" value="Unassembled WGS sequence"/>
</dbReference>
<dbReference type="STRING" id="1423806.FD15_GL002201"/>
<dbReference type="AlphaFoldDB" id="A0A023CV19"/>
<dbReference type="PANTHER" id="PTHR10204">
    <property type="entry name" value="NAD P H OXIDOREDUCTASE-RELATED"/>
    <property type="match status" value="1"/>
</dbReference>
<evidence type="ECO:0000259" key="3">
    <source>
        <dbReference type="Pfam" id="PF02525"/>
    </source>
</evidence>
<sequence length="191" mass="21627">MEQTLVIYCHPYDGSFNHAILNAVITGLQRKNVAFQIIDLYAENFIPVYTSAELALFNTGKTLDPLVSRYQKMLKKADRLIFITPVWWNDLPGMLKGFIDKTMKKNFAYSPTRTGISGQLTNIKTAKVLTTSTSPTWYLRLFCGNAVSRSFVKTTLKQLGIKNTSWQNFGRIGSKSVKQRTDYLSALAKQI</sequence>
<dbReference type="GO" id="GO:0005829">
    <property type="term" value="C:cytosol"/>
    <property type="evidence" value="ECO:0007669"/>
    <property type="project" value="TreeGrafter"/>
</dbReference>
<protein>
    <submittedName>
        <fullName evidence="4">YdeQ (NAD(P)H dehydrogenase) (Quinone)</fullName>
    </submittedName>
</protein>
<evidence type="ECO:0000256" key="2">
    <source>
        <dbReference type="ARBA" id="ARBA00023002"/>
    </source>
</evidence>
<dbReference type="SUPFAM" id="SSF52218">
    <property type="entry name" value="Flavoproteins"/>
    <property type="match status" value="1"/>
</dbReference>
<dbReference type="EMBL" id="AYZF01000017">
    <property type="protein sequence ID" value="KRN05637.1"/>
    <property type="molecule type" value="Genomic_DNA"/>
</dbReference>
<gene>
    <name evidence="4" type="ORF">FD15_GL002201</name>
</gene>
<keyword evidence="2" id="KW-0560">Oxidoreductase</keyword>
<dbReference type="InterPro" id="IPR003680">
    <property type="entry name" value="Flavodoxin_fold"/>
</dbReference>
<evidence type="ECO:0000313" key="4">
    <source>
        <dbReference type="EMBL" id="KRN05637.1"/>
    </source>
</evidence>
<dbReference type="eggNOG" id="COG2249">
    <property type="taxonomic scope" value="Bacteria"/>
</dbReference>
<dbReference type="Gene3D" id="3.40.50.360">
    <property type="match status" value="1"/>
</dbReference>
<comment type="similarity">
    <text evidence="1">Belongs to the NAD(P)H dehydrogenase (quinone) family.</text>
</comment>
<proteinExistence type="inferred from homology"/>
<dbReference type="InterPro" id="IPR051545">
    <property type="entry name" value="NAD(P)H_dehydrogenase_qn"/>
</dbReference>
<evidence type="ECO:0000256" key="1">
    <source>
        <dbReference type="ARBA" id="ARBA00006252"/>
    </source>
</evidence>
<organism evidence="4 5">
    <name type="scientific">Liquorilactobacillus sucicola DSM 21376 = JCM 15457</name>
    <dbReference type="NCBI Taxonomy" id="1423806"/>
    <lineage>
        <taxon>Bacteria</taxon>
        <taxon>Bacillati</taxon>
        <taxon>Bacillota</taxon>
        <taxon>Bacilli</taxon>
        <taxon>Lactobacillales</taxon>
        <taxon>Lactobacillaceae</taxon>
        <taxon>Liquorilactobacillus</taxon>
    </lineage>
</organism>
<accession>A0A023CV19</accession>
<dbReference type="RefSeq" id="WP_034987242.1">
    <property type="nucleotide sequence ID" value="NZ_AYZF01000017.1"/>
</dbReference>
<dbReference type="OrthoDB" id="9798454at2"/>
<dbReference type="PATRIC" id="fig|1423806.3.peg.2249"/>
<comment type="caution">
    <text evidence="4">The sequence shown here is derived from an EMBL/GenBank/DDBJ whole genome shotgun (WGS) entry which is preliminary data.</text>
</comment>
<dbReference type="Pfam" id="PF02525">
    <property type="entry name" value="Flavodoxin_2"/>
    <property type="match status" value="1"/>
</dbReference>
<evidence type="ECO:0000313" key="5">
    <source>
        <dbReference type="Proteomes" id="UP000050961"/>
    </source>
</evidence>
<dbReference type="GO" id="GO:0003955">
    <property type="term" value="F:NAD(P)H dehydrogenase (quinone) activity"/>
    <property type="evidence" value="ECO:0007669"/>
    <property type="project" value="TreeGrafter"/>
</dbReference>
<dbReference type="InterPro" id="IPR029039">
    <property type="entry name" value="Flavoprotein-like_sf"/>
</dbReference>